<sequence>MSQRTPNLININSGRNAHADVKSSAVSALQCHGSAQRERSPPAGGMLSERPRCVLIPAGSGPACRIRSLQCRDTSRDHYPTPYATPSCHYYPTLHPAASTTLCYTQLPVLPYATPSCQPTLRYTQLPPLPYATPSCHHYPTLHKLPQLPYATPSCHHYPTLHPAATTTLPSTSCHHYPTLHQLPPLPYPTPSCHHYPTLHQLPPLPYPPPAATTTLRYNPAAISLTHSAVNTPTNLIEQQASCGLLANPHPSAHLHFLPFPAPALRVSLSWEILRLGCWPEIGLNCFIQITSPGTYRVASRYHRTAPDADIASTSPAATVRCDSRPSCDSPCDSARRRDKLEPTQATLRCGARRPRSPCAERAIKKITRATELVPA</sequence>
<comment type="caution">
    <text evidence="2">The sequence shown here is derived from an EMBL/GenBank/DDBJ whole genome shotgun (WGS) entry which is preliminary data.</text>
</comment>
<accession>A0AAD9DMP0</accession>
<gene>
    <name evidence="2" type="ORF">P4O66_018722</name>
</gene>
<evidence type="ECO:0000256" key="1">
    <source>
        <dbReference type="SAM" id="MobiDB-lite"/>
    </source>
</evidence>
<organism evidence="2 3">
    <name type="scientific">Electrophorus voltai</name>
    <dbReference type="NCBI Taxonomy" id="2609070"/>
    <lineage>
        <taxon>Eukaryota</taxon>
        <taxon>Metazoa</taxon>
        <taxon>Chordata</taxon>
        <taxon>Craniata</taxon>
        <taxon>Vertebrata</taxon>
        <taxon>Euteleostomi</taxon>
        <taxon>Actinopterygii</taxon>
        <taxon>Neopterygii</taxon>
        <taxon>Teleostei</taxon>
        <taxon>Ostariophysi</taxon>
        <taxon>Gymnotiformes</taxon>
        <taxon>Gymnotoidei</taxon>
        <taxon>Gymnotidae</taxon>
        <taxon>Electrophorus</taxon>
    </lineage>
</organism>
<dbReference type="AlphaFoldDB" id="A0AAD9DMP0"/>
<proteinExistence type="predicted"/>
<feature type="region of interest" description="Disordered" evidence="1">
    <location>
        <begin position="28"/>
        <end position="48"/>
    </location>
</feature>
<dbReference type="EMBL" id="JAROKS010000026">
    <property type="protein sequence ID" value="KAK1785342.1"/>
    <property type="molecule type" value="Genomic_DNA"/>
</dbReference>
<name>A0AAD9DMP0_9TELE</name>
<keyword evidence="3" id="KW-1185">Reference proteome</keyword>
<dbReference type="Proteomes" id="UP001239994">
    <property type="component" value="Unassembled WGS sequence"/>
</dbReference>
<protein>
    <submittedName>
        <fullName evidence="2">Uncharacterized protein</fullName>
    </submittedName>
</protein>
<reference evidence="2" key="1">
    <citation type="submission" date="2023-03" db="EMBL/GenBank/DDBJ databases">
        <title>Electrophorus voltai genome.</title>
        <authorList>
            <person name="Bian C."/>
        </authorList>
    </citation>
    <scope>NUCLEOTIDE SEQUENCE</scope>
    <source>
        <strain evidence="2">CB-2022</strain>
        <tissue evidence="2">Muscle</tissue>
    </source>
</reference>
<evidence type="ECO:0000313" key="2">
    <source>
        <dbReference type="EMBL" id="KAK1785342.1"/>
    </source>
</evidence>
<evidence type="ECO:0000313" key="3">
    <source>
        <dbReference type="Proteomes" id="UP001239994"/>
    </source>
</evidence>